<dbReference type="CDD" id="cd04301">
    <property type="entry name" value="NAT_SF"/>
    <property type="match status" value="1"/>
</dbReference>
<sequence>MSLKPKTKIPFTLSQDIRPEDQLPIATIGIEAFLPDIQTQLKLFNLPPQPITTTHIGNWLSNPACHVVKAVSTETNEIMGCICWATRGYVPRPPQAERTQGRFTEKDGDVEGEGEGKRNSGIQRLEDYSDGHFVRFMTDIMPEGTKCWFIGGLNVAPRFQGMGVGRALMEWGLRRVEEDGVFAWVNSSESAWKAYQACGFEVVRELRLELDEFAEGEAVGRGPEREGRWGSYVFSDVYKDGYSSSKEVHQKILKKELKNEALYKSFRYSNGYNYSPTESI</sequence>
<dbReference type="PROSITE" id="PS51186">
    <property type="entry name" value="GNAT"/>
    <property type="match status" value="1"/>
</dbReference>
<organism evidence="3 4">
    <name type="scientific">Hyaloscypha variabilis (strain UAMH 11265 / GT02V1 / F)</name>
    <name type="common">Meliniomyces variabilis</name>
    <dbReference type="NCBI Taxonomy" id="1149755"/>
    <lineage>
        <taxon>Eukaryota</taxon>
        <taxon>Fungi</taxon>
        <taxon>Dikarya</taxon>
        <taxon>Ascomycota</taxon>
        <taxon>Pezizomycotina</taxon>
        <taxon>Leotiomycetes</taxon>
        <taxon>Helotiales</taxon>
        <taxon>Hyaloscyphaceae</taxon>
        <taxon>Hyaloscypha</taxon>
        <taxon>Hyaloscypha variabilis</taxon>
    </lineage>
</organism>
<gene>
    <name evidence="3" type="ORF">L207DRAFT_565141</name>
</gene>
<feature type="domain" description="N-acetyltransferase" evidence="2">
    <location>
        <begin position="69"/>
        <end position="215"/>
    </location>
</feature>
<reference evidence="3 4" key="1">
    <citation type="submission" date="2016-04" db="EMBL/GenBank/DDBJ databases">
        <title>A degradative enzymes factory behind the ericoid mycorrhizal symbiosis.</title>
        <authorList>
            <consortium name="DOE Joint Genome Institute"/>
            <person name="Martino E."/>
            <person name="Morin E."/>
            <person name="Grelet G."/>
            <person name="Kuo A."/>
            <person name="Kohler A."/>
            <person name="Daghino S."/>
            <person name="Barry K."/>
            <person name="Choi C."/>
            <person name="Cichocki N."/>
            <person name="Clum A."/>
            <person name="Copeland A."/>
            <person name="Hainaut M."/>
            <person name="Haridas S."/>
            <person name="Labutti K."/>
            <person name="Lindquist E."/>
            <person name="Lipzen A."/>
            <person name="Khouja H.-R."/>
            <person name="Murat C."/>
            <person name="Ohm R."/>
            <person name="Olson A."/>
            <person name="Spatafora J."/>
            <person name="Veneault-Fourrey C."/>
            <person name="Henrissat B."/>
            <person name="Grigoriev I."/>
            <person name="Martin F."/>
            <person name="Perotto S."/>
        </authorList>
    </citation>
    <scope>NUCLEOTIDE SEQUENCE [LARGE SCALE GENOMIC DNA]</scope>
    <source>
        <strain evidence="3 4">F</strain>
    </source>
</reference>
<dbReference type="EMBL" id="KZ613944">
    <property type="protein sequence ID" value="PMD41180.1"/>
    <property type="molecule type" value="Genomic_DNA"/>
</dbReference>
<accession>A0A2J6RRQ8</accession>
<dbReference type="OrthoDB" id="410198at2759"/>
<dbReference type="InterPro" id="IPR000182">
    <property type="entry name" value="GNAT_dom"/>
</dbReference>
<dbReference type="PANTHER" id="PTHR42791:SF2">
    <property type="entry name" value="N-ACETYLTRANSFERASE DOMAIN-CONTAINING PROTEIN"/>
    <property type="match status" value="1"/>
</dbReference>
<dbReference type="Gene3D" id="3.40.630.30">
    <property type="match status" value="1"/>
</dbReference>
<protein>
    <recommendedName>
        <fullName evidence="2">N-acetyltransferase domain-containing protein</fullName>
    </recommendedName>
</protein>
<feature type="region of interest" description="Disordered" evidence="1">
    <location>
        <begin position="94"/>
        <end position="122"/>
    </location>
</feature>
<name>A0A2J6RRQ8_HYAVF</name>
<dbReference type="PANTHER" id="PTHR42791">
    <property type="entry name" value="GNAT FAMILY ACETYLTRANSFERASE"/>
    <property type="match status" value="1"/>
</dbReference>
<evidence type="ECO:0000313" key="4">
    <source>
        <dbReference type="Proteomes" id="UP000235786"/>
    </source>
</evidence>
<dbReference type="InterPro" id="IPR016181">
    <property type="entry name" value="Acyl_CoA_acyltransferase"/>
</dbReference>
<keyword evidence="4" id="KW-1185">Reference proteome</keyword>
<evidence type="ECO:0000259" key="2">
    <source>
        <dbReference type="PROSITE" id="PS51186"/>
    </source>
</evidence>
<dbReference type="GO" id="GO:0016747">
    <property type="term" value="F:acyltransferase activity, transferring groups other than amino-acyl groups"/>
    <property type="evidence" value="ECO:0007669"/>
    <property type="project" value="InterPro"/>
</dbReference>
<evidence type="ECO:0000256" key="1">
    <source>
        <dbReference type="SAM" id="MobiDB-lite"/>
    </source>
</evidence>
<feature type="compositionally biased region" description="Basic and acidic residues" evidence="1">
    <location>
        <begin position="99"/>
        <end position="122"/>
    </location>
</feature>
<dbReference type="STRING" id="1149755.A0A2J6RRQ8"/>
<dbReference type="AlphaFoldDB" id="A0A2J6RRQ8"/>
<dbReference type="InterPro" id="IPR052523">
    <property type="entry name" value="Trichothecene_AcTrans"/>
</dbReference>
<evidence type="ECO:0000313" key="3">
    <source>
        <dbReference type="EMBL" id="PMD41180.1"/>
    </source>
</evidence>
<dbReference type="Proteomes" id="UP000235786">
    <property type="component" value="Unassembled WGS sequence"/>
</dbReference>
<proteinExistence type="predicted"/>
<dbReference type="SUPFAM" id="SSF55729">
    <property type="entry name" value="Acyl-CoA N-acyltransferases (Nat)"/>
    <property type="match status" value="1"/>
</dbReference>
<dbReference type="Pfam" id="PF00583">
    <property type="entry name" value="Acetyltransf_1"/>
    <property type="match status" value="1"/>
</dbReference>